<organism evidence="3 4">
    <name type="scientific">Sphingobium chlorophenolicum L-1</name>
    <dbReference type="NCBI Taxonomy" id="690566"/>
    <lineage>
        <taxon>Bacteria</taxon>
        <taxon>Pseudomonadati</taxon>
        <taxon>Pseudomonadota</taxon>
        <taxon>Alphaproteobacteria</taxon>
        <taxon>Sphingomonadales</taxon>
        <taxon>Sphingomonadaceae</taxon>
        <taxon>Sphingobium</taxon>
    </lineage>
</organism>
<evidence type="ECO:0000256" key="1">
    <source>
        <dbReference type="SAM" id="MobiDB-lite"/>
    </source>
</evidence>
<keyword evidence="2" id="KW-0812">Transmembrane</keyword>
<dbReference type="AlphaFoldDB" id="F6EUS7"/>
<accession>F6EUS7</accession>
<evidence type="ECO:0000313" key="4">
    <source>
        <dbReference type="Proteomes" id="UP000007150"/>
    </source>
</evidence>
<name>F6EUS7_SPHCR</name>
<dbReference type="KEGG" id="sch:Sphch_1933"/>
<evidence type="ECO:0000256" key="2">
    <source>
        <dbReference type="SAM" id="Phobius"/>
    </source>
</evidence>
<keyword evidence="2" id="KW-0472">Membrane</keyword>
<dbReference type="Proteomes" id="UP000007150">
    <property type="component" value="Chromosome 1"/>
</dbReference>
<evidence type="ECO:0000313" key="3">
    <source>
        <dbReference type="EMBL" id="AEG49610.1"/>
    </source>
</evidence>
<gene>
    <name evidence="3" type="ORF">Sphch_1933</name>
</gene>
<feature type="transmembrane region" description="Helical" evidence="2">
    <location>
        <begin position="42"/>
        <end position="62"/>
    </location>
</feature>
<dbReference type="RefSeq" id="WP_013847858.1">
    <property type="nucleotide sequence ID" value="NC_015593.1"/>
</dbReference>
<dbReference type="EMBL" id="CP002798">
    <property type="protein sequence ID" value="AEG49610.1"/>
    <property type="molecule type" value="Genomic_DNA"/>
</dbReference>
<keyword evidence="4" id="KW-1185">Reference proteome</keyword>
<feature type="transmembrane region" description="Helical" evidence="2">
    <location>
        <begin position="69"/>
        <end position="87"/>
    </location>
</feature>
<sequence length="797" mass="84793">MALITCKECGNDTSSQATGCPRCGAPVGGAVPPISRPEHRKVSIPLGIGIALLPIFFAWFLLGRGYSTTARIIGFGWLALIAVMMAISQPTPEGETATASQIDVDPQRVDKDRAAYMAKQAVPTAMKDPSSAEFGKIWGMGDMADFLEALATSPRVDFPRSEVVGSWAAALRRFPASGEGNVRLLHSLDRSIAEQLVEMAAAAGGATGLLVASPYFGGANAVRSLADRLDVDRVQVHVSTALALAGRHYDFEADPRSEPVVIQHLDEGSTQRPMHAKLIEIICRDAVLMVSGSVNASGPALSKPNNVELAVVRRRTATSAVNPFTGSLPNIPAYEQESGSSTPAVLTATMVGRTLSGVVMASENAGTWSARLDAMGEFRDLGHVEVSTGRRFEVTVAAGDEIAFGSRRAILVLSRGEQRIAGFVTFPDLLELNRRWGANAGAMLRVVGGSTEDEDMAGVIEYFARHPDETTVPWAGGRGTGSATEFTDDRVVALGDLEIRPRSNAANIPTSGWGASSIDRLIAAIRRSITGAGSAAGVTPPSGRDDDPDINNKSDDPPPPPPTRTDRVFEHLCDAYAGRIPSDPQTELHRLAELGLCVLARRPDAERFAEFVSWWCGMAAQQLRCDHDRIDLRRMATLLVLIHGMNVGSPASTRRRIASIVGGVNEAIEEACSAIPPRLMALIEEASAGIAALDAFTARVCAERSSVEEMPRLLAAIKAATDPPPLTVLDREPEMAQLRRRIAAGFASRVPIAGLASNSCPRCNIGLAQAEVERLRSVGLVVAKNCCGTVVVLDRSR</sequence>
<reference evidence="3 4" key="1">
    <citation type="submission" date="2011-05" db="EMBL/GenBank/DDBJ databases">
        <title>Complete sequence of chromosome 1 of Sphingobium chlorophenolicum L-1.</title>
        <authorList>
            <consortium name="US DOE Joint Genome Institute"/>
            <person name="Lucas S."/>
            <person name="Han J."/>
            <person name="Lapidus A."/>
            <person name="Cheng J.-F."/>
            <person name="Goodwin L."/>
            <person name="Pitluck S."/>
            <person name="Peters L."/>
            <person name="Daligault H."/>
            <person name="Han C."/>
            <person name="Tapia R."/>
            <person name="Land M."/>
            <person name="Hauser L."/>
            <person name="Kyrpides N."/>
            <person name="Ivanova N."/>
            <person name="Pagani I."/>
            <person name="Turner P."/>
            <person name="Copley S."/>
            <person name="Woyke T."/>
        </authorList>
    </citation>
    <scope>NUCLEOTIDE SEQUENCE [LARGE SCALE GENOMIC DNA]</scope>
    <source>
        <strain evidence="3 4">L-1</strain>
    </source>
</reference>
<keyword evidence="2" id="KW-1133">Transmembrane helix</keyword>
<dbReference type="HOGENOM" id="CLU_357823_0_0_5"/>
<dbReference type="STRING" id="690566.Sphch_1933"/>
<protein>
    <submittedName>
        <fullName evidence="3">Uncharacterized protein</fullName>
    </submittedName>
</protein>
<feature type="region of interest" description="Disordered" evidence="1">
    <location>
        <begin position="532"/>
        <end position="566"/>
    </location>
</feature>
<proteinExistence type="predicted"/>